<dbReference type="GO" id="GO:0051500">
    <property type="term" value="F:D-tyrosyl-tRNA(Tyr) deacylase activity"/>
    <property type="evidence" value="ECO:0007669"/>
    <property type="project" value="TreeGrafter"/>
</dbReference>
<reference evidence="6 7" key="1">
    <citation type="journal article" date="2015" name="Genome Announc.">
        <title>Expanding the biotechnology potential of lactobacilli through comparative genomics of 213 strains and associated genera.</title>
        <authorList>
            <person name="Sun Z."/>
            <person name="Harris H.M."/>
            <person name="McCann A."/>
            <person name="Guo C."/>
            <person name="Argimon S."/>
            <person name="Zhang W."/>
            <person name="Yang X."/>
            <person name="Jeffery I.B."/>
            <person name="Cooney J.C."/>
            <person name="Kagawa T.F."/>
            <person name="Liu W."/>
            <person name="Song Y."/>
            <person name="Salvetti E."/>
            <person name="Wrobel A."/>
            <person name="Rasinkangas P."/>
            <person name="Parkhill J."/>
            <person name="Rea M.C."/>
            <person name="O'Sullivan O."/>
            <person name="Ritari J."/>
            <person name="Douillard F.P."/>
            <person name="Paul Ross R."/>
            <person name="Yang R."/>
            <person name="Briner A.E."/>
            <person name="Felis G.E."/>
            <person name="de Vos W.M."/>
            <person name="Barrangou R."/>
            <person name="Klaenhammer T.R."/>
            <person name="Caufield P.W."/>
            <person name="Cui Y."/>
            <person name="Zhang H."/>
            <person name="O'Toole P.W."/>
        </authorList>
    </citation>
    <scope>NUCLEOTIDE SEQUENCE [LARGE SCALE GENOMIC DNA]</scope>
    <source>
        <strain evidence="6 7">DSM 20509</strain>
    </source>
</reference>
<gene>
    <name evidence="5" type="primary">dtd</name>
    <name evidence="6" type="ORF">FC14_GL001050</name>
</gene>
<name>A0A0R2A6X1_9LACO</name>
<comment type="domain">
    <text evidence="5">A Gly-cisPro motif from one monomer fits into the active site of the other monomer to allow specific chiral rejection of L-amino acids.</text>
</comment>
<dbReference type="Pfam" id="PF02580">
    <property type="entry name" value="Tyr_Deacylase"/>
    <property type="match status" value="1"/>
</dbReference>
<evidence type="ECO:0000313" key="6">
    <source>
        <dbReference type="EMBL" id="KRM63064.1"/>
    </source>
</evidence>
<dbReference type="EC" id="3.1.1.96" evidence="5"/>
<evidence type="ECO:0000313" key="7">
    <source>
        <dbReference type="Proteomes" id="UP000051008"/>
    </source>
</evidence>
<proteinExistence type="inferred from homology"/>
<evidence type="ECO:0000256" key="4">
    <source>
        <dbReference type="ARBA" id="ARBA00022884"/>
    </source>
</evidence>
<comment type="catalytic activity">
    <reaction evidence="5">
        <text>glycyl-tRNA(Ala) + H2O = tRNA(Ala) + glycine + H(+)</text>
        <dbReference type="Rhea" id="RHEA:53744"/>
        <dbReference type="Rhea" id="RHEA-COMP:9657"/>
        <dbReference type="Rhea" id="RHEA-COMP:13640"/>
        <dbReference type="ChEBI" id="CHEBI:15377"/>
        <dbReference type="ChEBI" id="CHEBI:15378"/>
        <dbReference type="ChEBI" id="CHEBI:57305"/>
        <dbReference type="ChEBI" id="CHEBI:78442"/>
        <dbReference type="ChEBI" id="CHEBI:78522"/>
    </reaction>
</comment>
<dbReference type="GO" id="GO:0019478">
    <property type="term" value="P:D-amino acid catabolic process"/>
    <property type="evidence" value="ECO:0007669"/>
    <property type="project" value="UniProtKB-UniRule"/>
</dbReference>
<dbReference type="Proteomes" id="UP000051008">
    <property type="component" value="Unassembled WGS sequence"/>
</dbReference>
<comment type="subunit">
    <text evidence="5">Homodimer.</text>
</comment>
<organism evidence="6 7">
    <name type="scientific">Ligilactobacillus agilis DSM 20509</name>
    <dbReference type="NCBI Taxonomy" id="1423718"/>
    <lineage>
        <taxon>Bacteria</taxon>
        <taxon>Bacillati</taxon>
        <taxon>Bacillota</taxon>
        <taxon>Bacilli</taxon>
        <taxon>Lactobacillales</taxon>
        <taxon>Lactobacillaceae</taxon>
        <taxon>Ligilactobacillus</taxon>
    </lineage>
</organism>
<accession>A0A0R2A6X1</accession>
<comment type="subcellular location">
    <subcellularLocation>
        <location evidence="5">Cytoplasm</location>
    </subcellularLocation>
</comment>
<dbReference type="InterPro" id="IPR023509">
    <property type="entry name" value="DTD-like_sf"/>
</dbReference>
<dbReference type="NCBIfam" id="TIGR00256">
    <property type="entry name" value="D-aminoacyl-tRNA deacylase"/>
    <property type="match status" value="1"/>
</dbReference>
<protein>
    <recommendedName>
        <fullName evidence="5">D-aminoacyl-tRNA deacylase</fullName>
        <shortName evidence="5">DTD</shortName>
        <ecNumber evidence="5">3.1.1.96</ecNumber>
    </recommendedName>
    <alternativeName>
        <fullName evidence="5">Gly-tRNA(Ala) deacylase</fullName>
        <ecNumber evidence="5">3.1.1.-</ecNumber>
    </alternativeName>
</protein>
<dbReference type="GO" id="GO:0043908">
    <property type="term" value="F:Ser(Gly)-tRNA(Ala) hydrolase activity"/>
    <property type="evidence" value="ECO:0007669"/>
    <property type="project" value="UniProtKB-UniRule"/>
</dbReference>
<dbReference type="PANTHER" id="PTHR10472:SF5">
    <property type="entry name" value="D-AMINOACYL-TRNA DEACYLASE 1"/>
    <property type="match status" value="1"/>
</dbReference>
<dbReference type="OrthoDB" id="9801395at2"/>
<sequence>MRVVLQRVKEAKVEIAGQVNGQIKQGLLLLVGFTDGDGQAEIDYLARKIVNARIFSDEADKLNLSLLDIGGEILSISQFTLYAQVKKGNRPSFTEAQDPKLAQLNYEKFNQALASYGPKVATGVFGADMQVSLLNDGPVTIIYEA</sequence>
<dbReference type="AlphaFoldDB" id="A0A0R2A6X1"/>
<evidence type="ECO:0000256" key="1">
    <source>
        <dbReference type="ARBA" id="ARBA00009673"/>
    </source>
</evidence>
<keyword evidence="3 5" id="KW-0820">tRNA-binding</keyword>
<dbReference type="EMBL" id="AYYP01000071">
    <property type="protein sequence ID" value="KRM63064.1"/>
    <property type="molecule type" value="Genomic_DNA"/>
</dbReference>
<dbReference type="RefSeq" id="WP_050612342.1">
    <property type="nucleotide sequence ID" value="NZ_AYYP01000071.1"/>
</dbReference>
<dbReference type="InterPro" id="IPR003732">
    <property type="entry name" value="Daa-tRNA_deacyls_DTD"/>
</dbReference>
<comment type="similarity">
    <text evidence="1 5">Belongs to the DTD family.</text>
</comment>
<dbReference type="GO" id="GO:0106026">
    <property type="term" value="F:Gly-tRNA(Ala) deacylase activity"/>
    <property type="evidence" value="ECO:0007669"/>
    <property type="project" value="UniProtKB-UniRule"/>
</dbReference>
<keyword evidence="2 5" id="KW-0963">Cytoplasm</keyword>
<comment type="caution">
    <text evidence="6">The sequence shown here is derived from an EMBL/GenBank/DDBJ whole genome shotgun (WGS) entry which is preliminary data.</text>
</comment>
<comment type="function">
    <text evidence="5">An aminoacyl-tRNA editing enzyme that deacylates mischarged D-aminoacyl-tRNAs. Also deacylates mischarged glycyl-tRNA(Ala), protecting cells against glycine mischarging by AlaRS. Acts via tRNA-based rather than protein-based catalysis; rejects L-amino acids rather than detecting D-amino acids in the active site. By recycling D-aminoacyl-tRNA to D-amino acids and free tRNA molecules, this enzyme counteracts the toxicity associated with the formation of D-aminoacyl-tRNA entities in vivo and helps enforce protein L-homochirality.</text>
</comment>
<dbReference type="CDD" id="cd00563">
    <property type="entry name" value="Dtyr_deacylase"/>
    <property type="match status" value="1"/>
</dbReference>
<dbReference type="Gene3D" id="3.50.80.10">
    <property type="entry name" value="D-tyrosyl-tRNA(Tyr) deacylase"/>
    <property type="match status" value="1"/>
</dbReference>
<dbReference type="HAMAP" id="MF_00518">
    <property type="entry name" value="Deacylase_Dtd"/>
    <property type="match status" value="1"/>
</dbReference>
<dbReference type="PANTHER" id="PTHR10472">
    <property type="entry name" value="D-TYROSYL-TRNA TYR DEACYLASE"/>
    <property type="match status" value="1"/>
</dbReference>
<evidence type="ECO:0000256" key="3">
    <source>
        <dbReference type="ARBA" id="ARBA00022555"/>
    </source>
</evidence>
<keyword evidence="7" id="KW-1185">Reference proteome</keyword>
<dbReference type="SUPFAM" id="SSF69500">
    <property type="entry name" value="DTD-like"/>
    <property type="match status" value="1"/>
</dbReference>
<dbReference type="PATRIC" id="fig|1423718.3.peg.1100"/>
<keyword evidence="5" id="KW-0378">Hydrolase</keyword>
<dbReference type="FunFam" id="3.50.80.10:FF:000001">
    <property type="entry name" value="D-aminoacyl-tRNA deacylase"/>
    <property type="match status" value="1"/>
</dbReference>
<evidence type="ECO:0000256" key="2">
    <source>
        <dbReference type="ARBA" id="ARBA00022490"/>
    </source>
</evidence>
<evidence type="ECO:0000256" key="5">
    <source>
        <dbReference type="HAMAP-Rule" id="MF_00518"/>
    </source>
</evidence>
<keyword evidence="4 5" id="KW-0694">RNA-binding</keyword>
<comment type="catalytic activity">
    <reaction evidence="5">
        <text>a D-aminoacyl-tRNA + H2O = a tRNA + a D-alpha-amino acid + H(+)</text>
        <dbReference type="Rhea" id="RHEA:13953"/>
        <dbReference type="Rhea" id="RHEA-COMP:10123"/>
        <dbReference type="Rhea" id="RHEA-COMP:10124"/>
        <dbReference type="ChEBI" id="CHEBI:15377"/>
        <dbReference type="ChEBI" id="CHEBI:15378"/>
        <dbReference type="ChEBI" id="CHEBI:59871"/>
        <dbReference type="ChEBI" id="CHEBI:78442"/>
        <dbReference type="ChEBI" id="CHEBI:79333"/>
        <dbReference type="EC" id="3.1.1.96"/>
    </reaction>
</comment>
<feature type="short sequence motif" description="Gly-cisPro motif, important for rejection of L-amino acids" evidence="5">
    <location>
        <begin position="137"/>
        <end position="138"/>
    </location>
</feature>
<dbReference type="GO" id="GO:0005737">
    <property type="term" value="C:cytoplasm"/>
    <property type="evidence" value="ECO:0007669"/>
    <property type="project" value="UniProtKB-SubCell"/>
</dbReference>
<dbReference type="EC" id="3.1.1.-" evidence="5"/>
<dbReference type="GO" id="GO:0000049">
    <property type="term" value="F:tRNA binding"/>
    <property type="evidence" value="ECO:0007669"/>
    <property type="project" value="UniProtKB-UniRule"/>
</dbReference>